<dbReference type="GO" id="GO:0045944">
    <property type="term" value="P:positive regulation of transcription by RNA polymerase II"/>
    <property type="evidence" value="ECO:0007669"/>
    <property type="project" value="InterPro"/>
</dbReference>
<protein>
    <recommendedName>
        <fullName evidence="6">MADS-box domain-containing protein</fullName>
    </recommendedName>
</protein>
<evidence type="ECO:0000259" key="6">
    <source>
        <dbReference type="PROSITE" id="PS50066"/>
    </source>
</evidence>
<dbReference type="Gene3D" id="3.40.1810.10">
    <property type="entry name" value="Transcription factor, MADS-box"/>
    <property type="match status" value="1"/>
</dbReference>
<evidence type="ECO:0000256" key="3">
    <source>
        <dbReference type="ARBA" id="ARBA00023125"/>
    </source>
</evidence>
<dbReference type="PANTHER" id="PTHR48019">
    <property type="entry name" value="SERUM RESPONSE FACTOR HOMOLOG"/>
    <property type="match status" value="1"/>
</dbReference>
<organism evidence="7 8">
    <name type="scientific">Miscanthus lutarioriparius</name>
    <dbReference type="NCBI Taxonomy" id="422564"/>
    <lineage>
        <taxon>Eukaryota</taxon>
        <taxon>Viridiplantae</taxon>
        <taxon>Streptophyta</taxon>
        <taxon>Embryophyta</taxon>
        <taxon>Tracheophyta</taxon>
        <taxon>Spermatophyta</taxon>
        <taxon>Magnoliopsida</taxon>
        <taxon>Liliopsida</taxon>
        <taxon>Poales</taxon>
        <taxon>Poaceae</taxon>
        <taxon>PACMAD clade</taxon>
        <taxon>Panicoideae</taxon>
        <taxon>Andropogonodae</taxon>
        <taxon>Andropogoneae</taxon>
        <taxon>Saccharinae</taxon>
        <taxon>Miscanthus</taxon>
    </lineage>
</organism>
<dbReference type="GO" id="GO:0005634">
    <property type="term" value="C:nucleus"/>
    <property type="evidence" value="ECO:0007669"/>
    <property type="project" value="UniProtKB-SubCell"/>
</dbReference>
<dbReference type="InterPro" id="IPR050142">
    <property type="entry name" value="MADS-box/MEF2_TF"/>
</dbReference>
<dbReference type="Pfam" id="PF00319">
    <property type="entry name" value="SRF-TF"/>
    <property type="match status" value="1"/>
</dbReference>
<name>A0A811SS80_9POAL</name>
<feature type="domain" description="MADS-box" evidence="6">
    <location>
        <begin position="1"/>
        <end position="50"/>
    </location>
</feature>
<reference evidence="7" key="1">
    <citation type="submission" date="2020-10" db="EMBL/GenBank/DDBJ databases">
        <authorList>
            <person name="Han B."/>
            <person name="Lu T."/>
            <person name="Zhao Q."/>
            <person name="Huang X."/>
            <person name="Zhao Y."/>
        </authorList>
    </citation>
    <scope>NUCLEOTIDE SEQUENCE</scope>
</reference>
<evidence type="ECO:0000256" key="2">
    <source>
        <dbReference type="ARBA" id="ARBA00023015"/>
    </source>
</evidence>
<dbReference type="CDD" id="cd00266">
    <property type="entry name" value="MADS_SRF_like"/>
    <property type="match status" value="1"/>
</dbReference>
<keyword evidence="8" id="KW-1185">Reference proteome</keyword>
<comment type="subcellular location">
    <subcellularLocation>
        <location evidence="1">Nucleus</location>
    </subcellularLocation>
</comment>
<keyword evidence="5" id="KW-0539">Nucleus</keyword>
<accession>A0A811SS80</accession>
<dbReference type="Proteomes" id="UP000604825">
    <property type="component" value="Unassembled WGS sequence"/>
</dbReference>
<dbReference type="SUPFAM" id="SSF55455">
    <property type="entry name" value="SRF-like"/>
    <property type="match status" value="1"/>
</dbReference>
<keyword evidence="4" id="KW-0804">Transcription</keyword>
<evidence type="ECO:0000256" key="1">
    <source>
        <dbReference type="ARBA" id="ARBA00004123"/>
    </source>
</evidence>
<dbReference type="InterPro" id="IPR036879">
    <property type="entry name" value="TF_MADSbox_sf"/>
</dbReference>
<dbReference type="GO" id="GO:0000987">
    <property type="term" value="F:cis-regulatory region sequence-specific DNA binding"/>
    <property type="evidence" value="ECO:0007669"/>
    <property type="project" value="InterPro"/>
</dbReference>
<proteinExistence type="predicted"/>
<dbReference type="GO" id="GO:0000981">
    <property type="term" value="F:DNA-binding transcription factor activity, RNA polymerase II-specific"/>
    <property type="evidence" value="ECO:0007669"/>
    <property type="project" value="InterPro"/>
</dbReference>
<dbReference type="GO" id="GO:0046983">
    <property type="term" value="F:protein dimerization activity"/>
    <property type="evidence" value="ECO:0007669"/>
    <property type="project" value="InterPro"/>
</dbReference>
<keyword evidence="3" id="KW-0238">DNA-binding</keyword>
<dbReference type="InterPro" id="IPR002100">
    <property type="entry name" value="TF_MADSbox"/>
</dbReference>
<dbReference type="OrthoDB" id="614023at2759"/>
<dbReference type="InterPro" id="IPR033897">
    <property type="entry name" value="SRF-like_MADS-box"/>
</dbReference>
<keyword evidence="2" id="KW-0805">Transcription regulation</keyword>
<dbReference type="PRINTS" id="PR00404">
    <property type="entry name" value="MADSDOMAIN"/>
</dbReference>
<dbReference type="AlphaFoldDB" id="A0A811SS80"/>
<evidence type="ECO:0000256" key="4">
    <source>
        <dbReference type="ARBA" id="ARBA00023163"/>
    </source>
</evidence>
<dbReference type="PROSITE" id="PS50066">
    <property type="entry name" value="MADS_BOX_2"/>
    <property type="match status" value="1"/>
</dbReference>
<dbReference type="SMART" id="SM00432">
    <property type="entry name" value="MADS"/>
    <property type="match status" value="1"/>
</dbReference>
<gene>
    <name evidence="7" type="ORF">NCGR_LOCUS68282</name>
</gene>
<dbReference type="EMBL" id="CAJGYO010000912">
    <property type="protein sequence ID" value="CAD6344184.1"/>
    <property type="molecule type" value="Genomic_DNA"/>
</dbReference>
<evidence type="ECO:0000256" key="5">
    <source>
        <dbReference type="ARBA" id="ARBA00023242"/>
    </source>
</evidence>
<evidence type="ECO:0000313" key="8">
    <source>
        <dbReference type="Proteomes" id="UP000604825"/>
    </source>
</evidence>
<comment type="caution">
    <text evidence="7">The sequence shown here is derived from an EMBL/GenBank/DDBJ whole genome shotgun (WGS) entry which is preliminary data.</text>
</comment>
<sequence>MARKKVNLRWISNNATRRATYKRRYQALTKKAGELVTLCGIKICIVVYGDGLATPEVWPSDAEAKKLLKKFKDMPDVGSFKKIQNQEEFLHSRMVRLHEQVSKLDHENHERDTLVLLYDSLDGCRPGLVGTTKDELISLREMVETKMSKAKARLQELVVEQGALPEPLQVMQSVSSSSCTQASPYTYNEMQTMAPLEEHQLQQDWPIASPGPNFGEIGTMLYSAFVGSSRDASGSGCEIMQSYNLQGSCSGLPWAL</sequence>
<evidence type="ECO:0000313" key="7">
    <source>
        <dbReference type="EMBL" id="CAD6344184.1"/>
    </source>
</evidence>